<dbReference type="GO" id="GO:0003697">
    <property type="term" value="F:single-stranded DNA binding"/>
    <property type="evidence" value="ECO:0007669"/>
    <property type="project" value="TreeGrafter"/>
</dbReference>
<feature type="coiled-coil region" evidence="12">
    <location>
        <begin position="348"/>
        <end position="382"/>
    </location>
</feature>
<keyword evidence="9" id="KW-0233">DNA recombination</keyword>
<feature type="domain" description="RecF/RecN/SMC N-terminal" evidence="14">
    <location>
        <begin position="86"/>
        <end position="1111"/>
    </location>
</feature>
<feature type="region of interest" description="Disordered" evidence="13">
    <location>
        <begin position="1"/>
        <end position="54"/>
    </location>
</feature>
<comment type="caution">
    <text evidence="15">The sequence shown here is derived from an EMBL/GenBank/DDBJ whole genome shotgun (WGS) entry which is preliminary data.</text>
</comment>
<dbReference type="AlphaFoldDB" id="A0A9W4UNA7"/>
<keyword evidence="16" id="KW-1185">Reference proteome</keyword>
<reference evidence="15" key="1">
    <citation type="submission" date="2023-01" db="EMBL/GenBank/DDBJ databases">
        <authorList>
            <person name="Van Ghelder C."/>
            <person name="Rancurel C."/>
        </authorList>
    </citation>
    <scope>NUCLEOTIDE SEQUENCE</scope>
    <source>
        <strain evidence="15">CNCM I-4278</strain>
    </source>
</reference>
<sequence>MAQVLPAKRSRGFTGPIQPRKKRPRVSVEPSESDDSSRSSPVENTQDVTADDEEDEAAYIRATQIVQKSLKRSQNKKNVPAEAGIIEEVRCTNFMCHEQLTVPLGPLINFIIGHNGSGKSAVLTALTICLGGKASATNRGQNLKSFIKAGREYCNLAVKIKNRGAFAYRPEVYGDSIIVERHFNLAGTSGFKLKDRSGKIVSVKKADVEDVIDAFAMQLDNPMNVLTQDMARQFLNDSNARDKYRFFLKGTQLEALDNDYRQIAAELEEQEAKAQEYKGHVEIYQKRYEEAVAKARNAENIKRMKKKEQGLAYQAAWAQVQAEEGELKTMDSEIERIGSLIENRKSKADTESANYARCNEALEDAKEEIQRCDAEMQPTQDDIKEKKEKWGEVKARVFRLKGDERKIISGISASTKTVALSQSRIDEQKELQAQADNGIHAQKLQEYEEAKAMYEQRKSEWEIHGEGVHDLAQELAQAKSNKAETDTKTSKKRGEEKASDTKIRELKQVNRSWIDSYRDPKTLAYVLREIEAETRFKTRPVGPIGRHVELLKPQWGSILEKSFGPALEAFVVTNKADQSLLSAIMKRANHQAPIYIPSSTTPIDTSGQEPDSELLTWMRALKINNDLVRNQLIINLKIEKIVLIEKRLEAQEFMDRPAFERKNVAVCFSMSDMSRRMGHSFTTNESGTTSTFSYIDEYKGQFRMQADKGPQIQDEEENLASIRREIQTLQADARDKLQHVNDCQASLAEHAKEKKTLKVKMDRAQDDMTRLEGEVAASIPDAAMVEQLEVELKEAQANLEADERQYEDLTTALDEANTESRTHKTEVDRLSRVLDEVQYRSEQVKARLATLSQKRDEALRAKNKALDEVQAAETNKTEWENKRAAQQLQLDDYLKSATEISPRVEVPEGQTFASLLKKLEVLQKERVRAEKQLGGSEQELYEKAVEAQKAWHEAKKSINSAQAVQDKLKQALVTRKRRWLEFRQRITTRARIIFNYLLSERQFRGSLNVDHANQRLDIEVQPDITVQSAAGRQTKTLSGGEKSFSTICLLLALWDAMGSPIRCLDEFDVFMDSVNRDVSMTLIIGAARRAVGRQYILITPQSMNNRKVHSMDDVKIIRMEDPERGQTALKLG</sequence>
<dbReference type="InterPro" id="IPR027417">
    <property type="entry name" value="P-loop_NTPase"/>
</dbReference>
<comment type="subcellular location">
    <subcellularLocation>
        <location evidence="2">Chromosome</location>
    </subcellularLocation>
    <subcellularLocation>
        <location evidence="1">Nucleus</location>
    </subcellularLocation>
</comment>
<dbReference type="GO" id="GO:0030915">
    <property type="term" value="C:Smc5-Smc6 complex"/>
    <property type="evidence" value="ECO:0007669"/>
    <property type="project" value="TreeGrafter"/>
</dbReference>
<keyword evidence="5" id="KW-0547">Nucleotide-binding</keyword>
<keyword evidence="11" id="KW-0539">Nucleus</keyword>
<dbReference type="GO" id="GO:0005524">
    <property type="term" value="F:ATP binding"/>
    <property type="evidence" value="ECO:0007669"/>
    <property type="project" value="UniProtKB-KW"/>
</dbReference>
<protein>
    <recommendedName>
        <fullName evidence="14">RecF/RecN/SMC N-terminal domain-containing protein</fullName>
    </recommendedName>
</protein>
<name>A0A9W4UNA7_9PLEO</name>
<evidence type="ECO:0000256" key="5">
    <source>
        <dbReference type="ARBA" id="ARBA00022741"/>
    </source>
</evidence>
<evidence type="ECO:0000256" key="7">
    <source>
        <dbReference type="ARBA" id="ARBA00022840"/>
    </source>
</evidence>
<evidence type="ECO:0000256" key="2">
    <source>
        <dbReference type="ARBA" id="ARBA00004286"/>
    </source>
</evidence>
<proteinExistence type="inferred from homology"/>
<dbReference type="GO" id="GO:0003684">
    <property type="term" value="F:damaged DNA binding"/>
    <property type="evidence" value="ECO:0007669"/>
    <property type="project" value="TreeGrafter"/>
</dbReference>
<dbReference type="Proteomes" id="UP001152607">
    <property type="component" value="Unassembled WGS sequence"/>
</dbReference>
<keyword evidence="10" id="KW-0234">DNA repair</keyword>
<comment type="similarity">
    <text evidence="3">Belongs to the SMC family. SMC6 subfamily.</text>
</comment>
<dbReference type="EMBL" id="CAOQHR010000008">
    <property type="protein sequence ID" value="CAI6338829.1"/>
    <property type="molecule type" value="Genomic_DNA"/>
</dbReference>
<evidence type="ECO:0000256" key="4">
    <source>
        <dbReference type="ARBA" id="ARBA00022454"/>
    </source>
</evidence>
<dbReference type="PANTHER" id="PTHR19306">
    <property type="entry name" value="STRUCTURAL MAINTENANCE OF CHROMOSOMES 5,6 SMC5, SMC6"/>
    <property type="match status" value="1"/>
</dbReference>
<evidence type="ECO:0000256" key="13">
    <source>
        <dbReference type="SAM" id="MobiDB-lite"/>
    </source>
</evidence>
<dbReference type="GO" id="GO:0000724">
    <property type="term" value="P:double-strand break repair via homologous recombination"/>
    <property type="evidence" value="ECO:0007669"/>
    <property type="project" value="TreeGrafter"/>
</dbReference>
<dbReference type="Pfam" id="PF02463">
    <property type="entry name" value="SMC_N"/>
    <property type="match status" value="1"/>
</dbReference>
<evidence type="ECO:0000256" key="12">
    <source>
        <dbReference type="SAM" id="Coils"/>
    </source>
</evidence>
<evidence type="ECO:0000256" key="8">
    <source>
        <dbReference type="ARBA" id="ARBA00023054"/>
    </source>
</evidence>
<dbReference type="PANTHER" id="PTHR19306:SF6">
    <property type="entry name" value="STRUCTURAL MAINTENANCE OF CHROMOSOMES PROTEIN 6"/>
    <property type="match status" value="1"/>
</dbReference>
<organism evidence="15 16">
    <name type="scientific">Periconia digitata</name>
    <dbReference type="NCBI Taxonomy" id="1303443"/>
    <lineage>
        <taxon>Eukaryota</taxon>
        <taxon>Fungi</taxon>
        <taxon>Dikarya</taxon>
        <taxon>Ascomycota</taxon>
        <taxon>Pezizomycotina</taxon>
        <taxon>Dothideomycetes</taxon>
        <taxon>Pleosporomycetidae</taxon>
        <taxon>Pleosporales</taxon>
        <taxon>Massarineae</taxon>
        <taxon>Periconiaceae</taxon>
        <taxon>Periconia</taxon>
    </lineage>
</organism>
<evidence type="ECO:0000256" key="3">
    <source>
        <dbReference type="ARBA" id="ARBA00006793"/>
    </source>
</evidence>
<evidence type="ECO:0000313" key="16">
    <source>
        <dbReference type="Proteomes" id="UP001152607"/>
    </source>
</evidence>
<evidence type="ECO:0000256" key="1">
    <source>
        <dbReference type="ARBA" id="ARBA00004123"/>
    </source>
</evidence>
<dbReference type="SUPFAM" id="SSF52540">
    <property type="entry name" value="P-loop containing nucleoside triphosphate hydrolases"/>
    <property type="match status" value="1"/>
</dbReference>
<evidence type="ECO:0000256" key="11">
    <source>
        <dbReference type="ARBA" id="ARBA00023242"/>
    </source>
</evidence>
<feature type="compositionally biased region" description="Basic and acidic residues" evidence="13">
    <location>
        <begin position="481"/>
        <end position="502"/>
    </location>
</feature>
<keyword evidence="6" id="KW-0227">DNA damage</keyword>
<keyword evidence="8 12" id="KW-0175">Coiled coil</keyword>
<evidence type="ECO:0000259" key="14">
    <source>
        <dbReference type="Pfam" id="PF02463"/>
    </source>
</evidence>
<dbReference type="OrthoDB" id="10072614at2759"/>
<keyword evidence="4" id="KW-0158">Chromosome</keyword>
<dbReference type="GO" id="GO:0035861">
    <property type="term" value="C:site of double-strand break"/>
    <property type="evidence" value="ECO:0007669"/>
    <property type="project" value="TreeGrafter"/>
</dbReference>
<accession>A0A9W4UNA7</accession>
<feature type="region of interest" description="Disordered" evidence="13">
    <location>
        <begin position="477"/>
        <end position="502"/>
    </location>
</feature>
<dbReference type="InterPro" id="IPR003395">
    <property type="entry name" value="RecF/RecN/SMC_N"/>
</dbReference>
<evidence type="ECO:0000256" key="6">
    <source>
        <dbReference type="ARBA" id="ARBA00022763"/>
    </source>
</evidence>
<dbReference type="GO" id="GO:0005634">
    <property type="term" value="C:nucleus"/>
    <property type="evidence" value="ECO:0007669"/>
    <property type="project" value="UniProtKB-SubCell"/>
</dbReference>
<feature type="coiled-coil region" evidence="12">
    <location>
        <begin position="712"/>
        <end position="939"/>
    </location>
</feature>
<keyword evidence="7" id="KW-0067">ATP-binding</keyword>
<evidence type="ECO:0000256" key="10">
    <source>
        <dbReference type="ARBA" id="ARBA00023204"/>
    </source>
</evidence>
<dbReference type="Gene3D" id="3.40.50.300">
    <property type="entry name" value="P-loop containing nucleotide triphosphate hydrolases"/>
    <property type="match status" value="2"/>
</dbReference>
<gene>
    <name evidence="15" type="ORF">PDIGIT_LOCUS11964</name>
</gene>
<evidence type="ECO:0000256" key="9">
    <source>
        <dbReference type="ARBA" id="ARBA00023172"/>
    </source>
</evidence>
<evidence type="ECO:0000313" key="15">
    <source>
        <dbReference type="EMBL" id="CAI6338829.1"/>
    </source>
</evidence>
<feature type="coiled-coil region" evidence="12">
    <location>
        <begin position="253"/>
        <end position="308"/>
    </location>
</feature>